<dbReference type="Pfam" id="PF00746">
    <property type="entry name" value="Gram_pos_anchor"/>
    <property type="match status" value="1"/>
</dbReference>
<dbReference type="Gene3D" id="2.60.40.1140">
    <property type="entry name" value="Collagen-binding surface protein Cna, B-type domain"/>
    <property type="match status" value="2"/>
</dbReference>
<dbReference type="CDD" id="cd00222">
    <property type="entry name" value="CollagenBindB"/>
    <property type="match status" value="2"/>
</dbReference>
<evidence type="ECO:0000256" key="3">
    <source>
        <dbReference type="ARBA" id="ARBA00022525"/>
    </source>
</evidence>
<dbReference type="Gene3D" id="2.60.40.1280">
    <property type="match status" value="1"/>
</dbReference>
<protein>
    <submittedName>
        <fullName evidence="9">Adhesin</fullName>
    </submittedName>
</protein>
<feature type="transmembrane region" description="Helical" evidence="7">
    <location>
        <begin position="584"/>
        <end position="602"/>
    </location>
</feature>
<dbReference type="Pfam" id="PF17961">
    <property type="entry name" value="Big_8"/>
    <property type="match status" value="1"/>
</dbReference>
<dbReference type="InterPro" id="IPR011252">
    <property type="entry name" value="Fibrogen-bd_dom1"/>
</dbReference>
<evidence type="ECO:0000256" key="4">
    <source>
        <dbReference type="ARBA" id="ARBA00022729"/>
    </source>
</evidence>
<feature type="region of interest" description="Disordered" evidence="6">
    <location>
        <begin position="550"/>
        <end position="578"/>
    </location>
</feature>
<gene>
    <name evidence="9" type="ORF">CBF30_05580</name>
</gene>
<dbReference type="InterPro" id="IPR008966">
    <property type="entry name" value="Adhesion_dom_sf"/>
</dbReference>
<sequence>MVEGTAEQIKEINLIFDPSFSQVSEKVVDATHKTYRIKGNKLGTFEILAQANGQITNTLRIAINNEQQATKKNSYNRAIKDWDDQFVTSAQLEDENGNPQPSFGIYDNMQAHWQYNIPAGTDIKTGDTMTVSVPSVFTLATDITFDIKDVSGNVIGHAKADHTTGKVTVTFTEYAEQYAKNGISGDFKIWVHWDQSKVEQDTTVPVDWGIGGVTEIDINPANPSPDPSELLYKWGTVDANDPTLIHWTVRVNYAAQEIENGVYTDFVGPNQEMVKGSVAGIHGRYNADGTVFTPATDGEIPASSVVYDSPTQFHVNIGDFKDTVLINYDTKATDGGNSSKYENAGQFTGDNIQKQEVDLYTPDNGGGGGGETTETVEGIKTWNDNKDTEGLRPDSITIDLYQNGVKIDSKKVSKETNWTYAFKELAKFDKEGKPYIYTVKEETVENYVSTQSGNDFINTITGTTTISGVKTWDDHDDQDKLRPVEITIHLLANGKEVQRKKVRVADGWKYSFTNLPKYEDGKKISYAIKEDTVPGYESQIDGFNLKNIHKTTADSSGSEKQSATPKASSSSATLPQTGERHSSMLKIMGGMLLILLILVVVYSTKKNKNKN</sequence>
<feature type="domain" description="Gram-positive cocci surface proteins LPxTG" evidence="8">
    <location>
        <begin position="574"/>
        <end position="611"/>
    </location>
</feature>
<dbReference type="Proteomes" id="UP000288669">
    <property type="component" value="Unassembled WGS sequence"/>
</dbReference>
<evidence type="ECO:0000256" key="5">
    <source>
        <dbReference type="ARBA" id="ARBA00023088"/>
    </source>
</evidence>
<dbReference type="GO" id="GO:0005518">
    <property type="term" value="F:collagen binding"/>
    <property type="evidence" value="ECO:0007669"/>
    <property type="project" value="InterPro"/>
</dbReference>
<evidence type="ECO:0000256" key="2">
    <source>
        <dbReference type="ARBA" id="ARBA00022512"/>
    </source>
</evidence>
<dbReference type="GO" id="GO:0007155">
    <property type="term" value="P:cell adhesion"/>
    <property type="evidence" value="ECO:0007669"/>
    <property type="project" value="InterPro"/>
</dbReference>
<evidence type="ECO:0000313" key="10">
    <source>
        <dbReference type="Proteomes" id="UP000288669"/>
    </source>
</evidence>
<dbReference type="InterPro" id="IPR019931">
    <property type="entry name" value="LPXTG_anchor"/>
</dbReference>
<dbReference type="OrthoDB" id="1744455at2"/>
<keyword evidence="7" id="KW-0472">Membrane</keyword>
<keyword evidence="7" id="KW-0812">Transmembrane</keyword>
<keyword evidence="3" id="KW-0964">Secreted</keyword>
<comment type="subcellular location">
    <subcellularLocation>
        <location evidence="1">Secreted</location>
        <location evidence="1">Cell wall</location>
        <topology evidence="1">Peptidoglycan-anchor</topology>
    </subcellularLocation>
</comment>
<keyword evidence="7" id="KW-1133">Transmembrane helix</keyword>
<evidence type="ECO:0000256" key="6">
    <source>
        <dbReference type="SAM" id="MobiDB-lite"/>
    </source>
</evidence>
<organism evidence="9 10">
    <name type="scientific">Vagococcus entomophilus</name>
    <dbReference type="NCBI Taxonomy" id="1160095"/>
    <lineage>
        <taxon>Bacteria</taxon>
        <taxon>Bacillati</taxon>
        <taxon>Bacillota</taxon>
        <taxon>Bacilli</taxon>
        <taxon>Lactobacillales</taxon>
        <taxon>Enterococcaceae</taxon>
        <taxon>Vagococcus</taxon>
    </lineage>
</organism>
<keyword evidence="10" id="KW-1185">Reference proteome</keyword>
<dbReference type="PROSITE" id="PS50847">
    <property type="entry name" value="GRAM_POS_ANCHORING"/>
    <property type="match status" value="1"/>
</dbReference>
<dbReference type="Pfam" id="PF05738">
    <property type="entry name" value="Cna_B"/>
    <property type="match status" value="2"/>
</dbReference>
<keyword evidence="2" id="KW-0134">Cell wall</keyword>
<dbReference type="SUPFAM" id="SSF49401">
    <property type="entry name" value="Bacterial adhesins"/>
    <property type="match status" value="2"/>
</dbReference>
<dbReference type="NCBIfam" id="TIGR01167">
    <property type="entry name" value="LPXTG_anchor"/>
    <property type="match status" value="1"/>
</dbReference>
<comment type="caution">
    <text evidence="9">The sequence shown here is derived from an EMBL/GenBank/DDBJ whole genome shotgun (WGS) entry which is preliminary data.</text>
</comment>
<dbReference type="SUPFAM" id="SSF49478">
    <property type="entry name" value="Cna protein B-type domain"/>
    <property type="match status" value="2"/>
</dbReference>
<reference evidence="9 10" key="1">
    <citation type="submission" date="2017-05" db="EMBL/GenBank/DDBJ databases">
        <title>Vagococcus spp. assemblies.</title>
        <authorList>
            <person name="Gulvik C.A."/>
        </authorList>
    </citation>
    <scope>NUCLEOTIDE SEQUENCE [LARGE SCALE GENOMIC DNA]</scope>
    <source>
        <strain evidence="9 10">DSM 24756</strain>
    </source>
</reference>
<proteinExistence type="predicted"/>
<name>A0A430ALG2_9ENTE</name>
<evidence type="ECO:0000256" key="7">
    <source>
        <dbReference type="SAM" id="Phobius"/>
    </source>
</evidence>
<accession>A0A430ALG2</accession>
<evidence type="ECO:0000256" key="1">
    <source>
        <dbReference type="ARBA" id="ARBA00004168"/>
    </source>
</evidence>
<dbReference type="EMBL" id="NGJZ01000001">
    <property type="protein sequence ID" value="RSU08824.1"/>
    <property type="molecule type" value="Genomic_DNA"/>
</dbReference>
<evidence type="ECO:0000259" key="8">
    <source>
        <dbReference type="PROSITE" id="PS50847"/>
    </source>
</evidence>
<keyword evidence="4" id="KW-0732">Signal</keyword>
<dbReference type="InterPro" id="IPR041171">
    <property type="entry name" value="SDR_Ig"/>
</dbReference>
<keyword evidence="5" id="KW-0572">Peptidoglycan-anchor</keyword>
<dbReference type="InterPro" id="IPR008454">
    <property type="entry name" value="Collagen-bd_Cna-like_B-typ_dom"/>
</dbReference>
<dbReference type="AlphaFoldDB" id="A0A430ALG2"/>
<dbReference type="InterPro" id="IPR008456">
    <property type="entry name" value="Collagen-bd_dom"/>
</dbReference>
<dbReference type="Pfam" id="PF05737">
    <property type="entry name" value="Collagen_bind"/>
    <property type="match status" value="1"/>
</dbReference>
<evidence type="ECO:0000313" key="9">
    <source>
        <dbReference type="EMBL" id="RSU08824.1"/>
    </source>
</evidence>
<feature type="compositionally biased region" description="Low complexity" evidence="6">
    <location>
        <begin position="562"/>
        <end position="573"/>
    </location>
</feature>
<dbReference type="Gene3D" id="2.60.40.740">
    <property type="match status" value="1"/>
</dbReference>